<evidence type="ECO:0000313" key="2">
    <source>
        <dbReference type="Proteomes" id="UP001233172"/>
    </source>
</evidence>
<proteinExistence type="predicted"/>
<reference evidence="1" key="1">
    <citation type="journal article" date="2023" name="PLoS Negl. Trop. Dis.">
        <title>A genome sequence for Biomphalaria pfeifferi, the major vector snail for the human-infecting parasite Schistosoma mansoni.</title>
        <authorList>
            <person name="Bu L."/>
            <person name="Lu L."/>
            <person name="Laidemitt M.R."/>
            <person name="Zhang S.M."/>
            <person name="Mutuku M."/>
            <person name="Mkoji G."/>
            <person name="Steinauer M."/>
            <person name="Loker E.S."/>
        </authorList>
    </citation>
    <scope>NUCLEOTIDE SEQUENCE</scope>
    <source>
        <strain evidence="1">KasaAsao</strain>
    </source>
</reference>
<comment type="caution">
    <text evidence="1">The sequence shown here is derived from an EMBL/GenBank/DDBJ whole genome shotgun (WGS) entry which is preliminary data.</text>
</comment>
<accession>A0AAD8CCQ1</accession>
<name>A0AAD8CCQ1_BIOPF</name>
<dbReference type="Proteomes" id="UP001233172">
    <property type="component" value="Unassembled WGS sequence"/>
</dbReference>
<feature type="non-terminal residue" evidence="1">
    <location>
        <position position="1"/>
    </location>
</feature>
<reference evidence="1" key="2">
    <citation type="submission" date="2023-04" db="EMBL/GenBank/DDBJ databases">
        <authorList>
            <person name="Bu L."/>
            <person name="Lu L."/>
            <person name="Laidemitt M.R."/>
            <person name="Zhang S.M."/>
            <person name="Mutuku M."/>
            <person name="Mkoji G."/>
            <person name="Steinauer M."/>
            <person name="Loker E.S."/>
        </authorList>
    </citation>
    <scope>NUCLEOTIDE SEQUENCE</scope>
    <source>
        <strain evidence="1">KasaAsao</strain>
        <tissue evidence="1">Whole Snail</tissue>
    </source>
</reference>
<sequence>MITLNSRLKRPSNEMPKIFYEFMIRLLDNSLIALHLTLAEECLEKGYLKQKEYIQTFDKAKLEALLKVVFKPIKPEEIQTFSDYGNVYYKFLNKFLKEELT</sequence>
<keyword evidence="2" id="KW-1185">Reference proteome</keyword>
<gene>
    <name evidence="1" type="ORF">Bpfe_000190</name>
</gene>
<protein>
    <submittedName>
        <fullName evidence="1">Uncharacterized protein</fullName>
    </submittedName>
</protein>
<dbReference type="AlphaFoldDB" id="A0AAD8CCQ1"/>
<evidence type="ECO:0000313" key="1">
    <source>
        <dbReference type="EMBL" id="KAK0070207.1"/>
    </source>
</evidence>
<dbReference type="EMBL" id="JASAOG010000001">
    <property type="protein sequence ID" value="KAK0070207.1"/>
    <property type="molecule type" value="Genomic_DNA"/>
</dbReference>
<organism evidence="1 2">
    <name type="scientific">Biomphalaria pfeifferi</name>
    <name type="common">Bloodfluke planorb</name>
    <name type="synonym">Freshwater snail</name>
    <dbReference type="NCBI Taxonomy" id="112525"/>
    <lineage>
        <taxon>Eukaryota</taxon>
        <taxon>Metazoa</taxon>
        <taxon>Spiralia</taxon>
        <taxon>Lophotrochozoa</taxon>
        <taxon>Mollusca</taxon>
        <taxon>Gastropoda</taxon>
        <taxon>Heterobranchia</taxon>
        <taxon>Euthyneura</taxon>
        <taxon>Panpulmonata</taxon>
        <taxon>Hygrophila</taxon>
        <taxon>Lymnaeoidea</taxon>
        <taxon>Planorbidae</taxon>
        <taxon>Biomphalaria</taxon>
    </lineage>
</organism>